<dbReference type="InterPro" id="IPR017850">
    <property type="entry name" value="Alkaline_phosphatase_core_sf"/>
</dbReference>
<sequence>MISDRRKDQIALLLILLPMATAAAVLMLPSYWIGQMIFLQPAPMAIGAWLIGRRVLRRPRAGFWLALAAALFLLPFATVYRTFGEVDMISFLFHMQEGITGIGPMTVIGQIAEVAASLFCLLAGGWALSALPGLRRLPAALGAAFVLLNPAVLFAAAGLLSPAAGLDLTTRLESPHFTPTDGPAPDIVQIFLEGTDRRFLALPEAPQSARALAALEARALSLTGIRQVAGTGWTIAGMVASHCGVPLLPRGLVDFSVVETTGGRFMPGVDCLGDELSRRGYRTSFLMGASDAFAGTAAFFRTHGHESVLTYESLADHFTAAEIARARLGPILADDGIVYDLARQRFAADMLDPTPFAMVIATIGPHGVPSYLSSACAASGRAEHTTIAPASECLAVLTEELIGDLQAMHRASGRPNGLRIIVQSDHLNHGRRELPRMADRQRNLVLLIGGPGAGEQIAAPGSMMDVYPTLLAWLGFAPSDVRAGLGRSLLTEDAGPSLVAEFGQDRLDRLIRRNVAMFGRLWEGSH</sequence>
<organism evidence="8 9">
    <name type="scientific">Pseudogemmobacter humi</name>
    <dbReference type="NCBI Taxonomy" id="2483812"/>
    <lineage>
        <taxon>Bacteria</taxon>
        <taxon>Pseudomonadati</taxon>
        <taxon>Pseudomonadota</taxon>
        <taxon>Alphaproteobacteria</taxon>
        <taxon>Rhodobacterales</taxon>
        <taxon>Paracoccaceae</taxon>
        <taxon>Pseudogemmobacter</taxon>
    </lineage>
</organism>
<dbReference type="SUPFAM" id="SSF53649">
    <property type="entry name" value="Alkaline phosphatase-like"/>
    <property type="match status" value="1"/>
</dbReference>
<evidence type="ECO:0000313" key="8">
    <source>
        <dbReference type="EMBL" id="VDC28039.1"/>
    </source>
</evidence>
<dbReference type="EMBL" id="UXAW01000066">
    <property type="protein sequence ID" value="VDC28039.1"/>
    <property type="molecule type" value="Genomic_DNA"/>
</dbReference>
<dbReference type="Pfam" id="PF00884">
    <property type="entry name" value="Sulfatase"/>
    <property type="match status" value="1"/>
</dbReference>
<accession>A0A3P5X181</accession>
<evidence type="ECO:0000313" key="9">
    <source>
        <dbReference type="Proteomes" id="UP000277498"/>
    </source>
</evidence>
<keyword evidence="8" id="KW-0808">Transferase</keyword>
<dbReference type="PANTHER" id="PTHR47371:SF3">
    <property type="entry name" value="PHOSPHOGLYCEROL TRANSFERASE I"/>
    <property type="match status" value="1"/>
</dbReference>
<gene>
    <name evidence="8" type="ORF">XINFAN_01991</name>
</gene>
<evidence type="ECO:0000256" key="3">
    <source>
        <dbReference type="ARBA" id="ARBA00022692"/>
    </source>
</evidence>
<feature type="transmembrane region" description="Helical" evidence="6">
    <location>
        <begin position="32"/>
        <end position="51"/>
    </location>
</feature>
<dbReference type="PANTHER" id="PTHR47371">
    <property type="entry name" value="LIPOTEICHOIC ACID SYNTHASE"/>
    <property type="match status" value="1"/>
</dbReference>
<keyword evidence="9" id="KW-1185">Reference proteome</keyword>
<keyword evidence="2" id="KW-1003">Cell membrane</keyword>
<dbReference type="RefSeq" id="WP_124086490.1">
    <property type="nucleotide sequence ID" value="NZ_UXAW01000066.1"/>
</dbReference>
<dbReference type="InterPro" id="IPR050448">
    <property type="entry name" value="OpgB/LTA_synthase_biosynth"/>
</dbReference>
<dbReference type="GO" id="GO:0016740">
    <property type="term" value="F:transferase activity"/>
    <property type="evidence" value="ECO:0007669"/>
    <property type="project" value="UniProtKB-KW"/>
</dbReference>
<evidence type="ECO:0000256" key="4">
    <source>
        <dbReference type="ARBA" id="ARBA00022989"/>
    </source>
</evidence>
<name>A0A3P5X181_9RHOB</name>
<dbReference type="OrthoDB" id="9760224at2"/>
<comment type="subcellular location">
    <subcellularLocation>
        <location evidence="1">Cell membrane</location>
        <topology evidence="1">Multi-pass membrane protein</topology>
    </subcellularLocation>
</comment>
<feature type="domain" description="Sulfatase N-terminal" evidence="7">
    <location>
        <begin position="243"/>
        <end position="475"/>
    </location>
</feature>
<evidence type="ECO:0000256" key="2">
    <source>
        <dbReference type="ARBA" id="ARBA00022475"/>
    </source>
</evidence>
<keyword evidence="5 6" id="KW-0472">Membrane</keyword>
<evidence type="ECO:0000259" key="7">
    <source>
        <dbReference type="Pfam" id="PF00884"/>
    </source>
</evidence>
<feature type="transmembrane region" description="Helical" evidence="6">
    <location>
        <begin position="103"/>
        <end position="128"/>
    </location>
</feature>
<evidence type="ECO:0000256" key="1">
    <source>
        <dbReference type="ARBA" id="ARBA00004651"/>
    </source>
</evidence>
<dbReference type="InterPro" id="IPR000917">
    <property type="entry name" value="Sulfatase_N"/>
</dbReference>
<keyword evidence="3 6" id="KW-0812">Transmembrane</keyword>
<keyword evidence="4 6" id="KW-1133">Transmembrane helix</keyword>
<dbReference type="GO" id="GO:0005886">
    <property type="term" value="C:plasma membrane"/>
    <property type="evidence" value="ECO:0007669"/>
    <property type="project" value="UniProtKB-SubCell"/>
</dbReference>
<protein>
    <submittedName>
        <fullName evidence="8">Phosphoglycerol transferase I</fullName>
    </submittedName>
</protein>
<dbReference type="Proteomes" id="UP000277498">
    <property type="component" value="Unassembled WGS sequence"/>
</dbReference>
<reference evidence="8 9" key="1">
    <citation type="submission" date="2018-11" db="EMBL/GenBank/DDBJ databases">
        <authorList>
            <person name="Criscuolo A."/>
        </authorList>
    </citation>
    <scope>NUCLEOTIDE SEQUENCE [LARGE SCALE GENOMIC DNA]</scope>
    <source>
        <strain evidence="8">ACIP111625</strain>
    </source>
</reference>
<evidence type="ECO:0000256" key="6">
    <source>
        <dbReference type="SAM" id="Phobius"/>
    </source>
</evidence>
<feature type="transmembrane region" description="Helical" evidence="6">
    <location>
        <begin position="140"/>
        <end position="160"/>
    </location>
</feature>
<evidence type="ECO:0000256" key="5">
    <source>
        <dbReference type="ARBA" id="ARBA00023136"/>
    </source>
</evidence>
<dbReference type="Gene3D" id="3.40.720.10">
    <property type="entry name" value="Alkaline Phosphatase, subunit A"/>
    <property type="match status" value="1"/>
</dbReference>
<dbReference type="AlphaFoldDB" id="A0A3P5X181"/>
<proteinExistence type="predicted"/>
<feature type="transmembrane region" description="Helical" evidence="6">
    <location>
        <begin position="63"/>
        <end position="83"/>
    </location>
</feature>